<comment type="caution">
    <text evidence="6">The sequence shown here is derived from an EMBL/GenBank/DDBJ whole genome shotgun (WGS) entry which is preliminary data.</text>
</comment>
<dbReference type="InterPro" id="IPR012332">
    <property type="entry name" value="Autotransporter_pectin_lyase_C"/>
</dbReference>
<evidence type="ECO:0000256" key="3">
    <source>
        <dbReference type="ARBA" id="ARBA00022840"/>
    </source>
</evidence>
<dbReference type="InterPro" id="IPR050773">
    <property type="entry name" value="CbxX/CfxQ_RuBisCO_ESX"/>
</dbReference>
<dbReference type="RefSeq" id="WP_045318010.1">
    <property type="nucleotide sequence ID" value="NZ_JYJG01000509.1"/>
</dbReference>
<dbReference type="FunFam" id="3.40.50.300:FF:000216">
    <property type="entry name" value="Type VII secretion ATPase EccA"/>
    <property type="match status" value="1"/>
</dbReference>
<name>A0A0F0GBJ0_LENAE</name>
<evidence type="ECO:0000256" key="1">
    <source>
        <dbReference type="ARBA" id="ARBA00010378"/>
    </source>
</evidence>
<dbReference type="OrthoDB" id="9806903at2"/>
<evidence type="ECO:0000313" key="7">
    <source>
        <dbReference type="Proteomes" id="UP000033393"/>
    </source>
</evidence>
<dbReference type="GO" id="GO:0016887">
    <property type="term" value="F:ATP hydrolysis activity"/>
    <property type="evidence" value="ECO:0007669"/>
    <property type="project" value="InterPro"/>
</dbReference>
<dbReference type="Pfam" id="PF13229">
    <property type="entry name" value="Beta_helix"/>
    <property type="match status" value="2"/>
</dbReference>
<comment type="similarity">
    <text evidence="1">Belongs to the CbxX/CfxQ family.</text>
</comment>
<dbReference type="Gene3D" id="1.10.8.60">
    <property type="match status" value="1"/>
</dbReference>
<feature type="domain" description="AAA+ ATPase" evidence="5">
    <location>
        <begin position="603"/>
        <end position="744"/>
    </location>
</feature>
<dbReference type="PRINTS" id="PR00819">
    <property type="entry name" value="CBXCFQXSUPER"/>
</dbReference>
<dbReference type="SUPFAM" id="SSF52540">
    <property type="entry name" value="P-loop containing nucleoside triphosphate hydrolases"/>
    <property type="match status" value="2"/>
</dbReference>
<evidence type="ECO:0000259" key="5">
    <source>
        <dbReference type="SMART" id="SM00382"/>
    </source>
</evidence>
<evidence type="ECO:0000256" key="4">
    <source>
        <dbReference type="SAM" id="MobiDB-lite"/>
    </source>
</evidence>
<dbReference type="SMART" id="SM00382">
    <property type="entry name" value="AAA"/>
    <property type="match status" value="1"/>
</dbReference>
<dbReference type="InterPro" id="IPR027417">
    <property type="entry name" value="P-loop_NTPase"/>
</dbReference>
<dbReference type="Gene3D" id="3.40.50.300">
    <property type="entry name" value="P-loop containing nucleotide triphosphate hydrolases"/>
    <property type="match status" value="2"/>
</dbReference>
<gene>
    <name evidence="6" type="ORF">UK23_45165</name>
</gene>
<dbReference type="EMBL" id="JYJG01000509">
    <property type="protein sequence ID" value="KJK33675.1"/>
    <property type="molecule type" value="Genomic_DNA"/>
</dbReference>
<dbReference type="Gene3D" id="2.160.20.10">
    <property type="entry name" value="Single-stranded right-handed beta-helix, Pectin lyase-like"/>
    <property type="match status" value="1"/>
</dbReference>
<dbReference type="InterPro" id="IPR011050">
    <property type="entry name" value="Pectin_lyase_fold/virulence"/>
</dbReference>
<dbReference type="InterPro" id="IPR000641">
    <property type="entry name" value="CbxX/CfxQ"/>
</dbReference>
<dbReference type="Pfam" id="PF00004">
    <property type="entry name" value="AAA"/>
    <property type="match status" value="1"/>
</dbReference>
<organism evidence="6 7">
    <name type="scientific">Lentzea aerocolonigenes</name>
    <name type="common">Lechevalieria aerocolonigenes</name>
    <name type="synonym">Saccharothrix aerocolonigenes</name>
    <dbReference type="NCBI Taxonomy" id="68170"/>
    <lineage>
        <taxon>Bacteria</taxon>
        <taxon>Bacillati</taxon>
        <taxon>Actinomycetota</taxon>
        <taxon>Actinomycetes</taxon>
        <taxon>Pseudonocardiales</taxon>
        <taxon>Pseudonocardiaceae</taxon>
        <taxon>Lentzea</taxon>
    </lineage>
</organism>
<dbReference type="InterPro" id="IPR039448">
    <property type="entry name" value="Beta_helix"/>
</dbReference>
<proteinExistence type="inferred from homology"/>
<evidence type="ECO:0000256" key="2">
    <source>
        <dbReference type="ARBA" id="ARBA00022741"/>
    </source>
</evidence>
<reference evidence="6 7" key="1">
    <citation type="submission" date="2015-02" db="EMBL/GenBank/DDBJ databases">
        <authorList>
            <person name="Ju K.-S."/>
            <person name="Doroghazi J.R."/>
            <person name="Metcalf W."/>
        </authorList>
    </citation>
    <scope>NUCLEOTIDE SEQUENCE [LARGE SCALE GENOMIC DNA]</scope>
    <source>
        <strain evidence="6 7">NRRL B-16140</strain>
    </source>
</reference>
<dbReference type="InterPro" id="IPR012334">
    <property type="entry name" value="Pectin_lyas_fold"/>
</dbReference>
<dbReference type="InterPro" id="IPR003959">
    <property type="entry name" value="ATPase_AAA_core"/>
</dbReference>
<keyword evidence="2" id="KW-0547">Nucleotide-binding</keyword>
<feature type="compositionally biased region" description="Low complexity" evidence="4">
    <location>
        <begin position="539"/>
        <end position="557"/>
    </location>
</feature>
<accession>A0A0F0GBJ0</accession>
<dbReference type="Gene3D" id="2.160.20.20">
    <property type="match status" value="1"/>
</dbReference>
<dbReference type="PATRIC" id="fig|68170.10.peg.2354"/>
<dbReference type="InterPro" id="IPR003593">
    <property type="entry name" value="AAA+_ATPase"/>
</dbReference>
<protein>
    <recommendedName>
        <fullName evidence="5">AAA+ ATPase domain-containing protein</fullName>
    </recommendedName>
</protein>
<evidence type="ECO:0000313" key="6">
    <source>
        <dbReference type="EMBL" id="KJK33675.1"/>
    </source>
</evidence>
<sequence>MNRQLLVVATDRPGAYPTIGAALREARDGATISVLPGRYEENLVIERMVTITAEDGPGTVELVSQTGSVAVVAAAAAQFSGLVIRCADTGVPGVDIRAGEIALDDCRVSAASWAVLVQGQGSLVLRGCVITSTGGAGIVVTSSVPSTVEDSEVVGNASSGVVVTEQGNLALRRVTVRKAGGNGICANGRARLVVEDCEIIESDKPALVVEQEANADVRRVRISQSASLDLYVRSTGDVTVTDSVFTGAGVQSAHIAGGASPRLRGCHFTSAGRNAVYVTGGASPRFDDCHVGDSPVGVVVDTASRAVFGKLTVEGSDRGAVLVDSGATVELKGFRVTAETGPAVLVKGQSRLLLADAVIDVGDAPGISLVEAAQAEVTDVRVTGTAEHLVTVLSGARGEFASTLIRGGGAHANEASLSMKDSEVVAAAGDGLSAGAGGVLQAIRCRVRSARRHGVHLLSGARGEVRGCEITDSAGDGVLLDTEEAVTVADSTVTGSGGSPVRRAVEHERLSVTGIVTGEHASQRPAQSAGPAPGPAAPEHPSGSEPPASSALGGAMGADLDGPVAELDSLIGLDGVKHEVLGLINLIKMSQRRQQMGLPMPPMSRHLVFAGPPGTGKTTVARLYGSVLAELGILAKGHMIEVARADLVAQYIGATAIKTAEVVTKAMGGVLFIDEAYTLSSGSGGSGPDFGQEAIDTLMKMMEDHRDEIVVIVAGYSELMEQFLASNPGLASRFSRTIEFPNYSVDELVTITTNLCRKHYYELTDDAVAALTAYFERVPKNDTFGNGRVARKLFESMVNNQASRLALAPPDKDTELNRLTGEDLAAEVAALGEVAPRGAGPDAATNPVAAVEATLGWQRVVAMSGLNGVREALGRTLVQLCGLKARNKGVGRHANVALSGSKGMGRRAVAMHYAQALAELRLIDSGHVTRLSLGTDLCPRWPGQAVSLMATAFDDARGGVLLLDVDDEWAADSAERRIEVLEALVEVIRRNPAGPVVLLSGEDFALARLLEFSSELSGCFAERWAFEDYDVDQLAAMVVRHLTRRGHEVPAEVTAALRDLLPHSRGRTARDVHRLAQRLATTAASRTLTAADLELLMRSGMPRVAAEEGLASVG</sequence>
<dbReference type="SMART" id="SM00710">
    <property type="entry name" value="PbH1"/>
    <property type="match status" value="11"/>
</dbReference>
<feature type="region of interest" description="Disordered" evidence="4">
    <location>
        <begin position="517"/>
        <end position="557"/>
    </location>
</feature>
<dbReference type="Proteomes" id="UP000033393">
    <property type="component" value="Unassembled WGS sequence"/>
</dbReference>
<dbReference type="CDD" id="cd00009">
    <property type="entry name" value="AAA"/>
    <property type="match status" value="1"/>
</dbReference>
<dbReference type="InterPro" id="IPR006626">
    <property type="entry name" value="PbH1"/>
</dbReference>
<dbReference type="SUPFAM" id="SSF51126">
    <property type="entry name" value="Pectin lyase-like"/>
    <property type="match status" value="2"/>
</dbReference>
<dbReference type="GO" id="GO:0005524">
    <property type="term" value="F:ATP binding"/>
    <property type="evidence" value="ECO:0007669"/>
    <property type="project" value="UniProtKB-KW"/>
</dbReference>
<dbReference type="Pfam" id="PF17866">
    <property type="entry name" value="AAA_lid_6"/>
    <property type="match status" value="1"/>
</dbReference>
<dbReference type="PANTHER" id="PTHR43392">
    <property type="entry name" value="AAA-TYPE ATPASE FAMILY PROTEIN / ANKYRIN REPEAT FAMILY PROTEIN"/>
    <property type="match status" value="1"/>
</dbReference>
<dbReference type="InterPro" id="IPR041627">
    <property type="entry name" value="AAA_lid_6"/>
</dbReference>
<keyword evidence="3" id="KW-0067">ATP-binding</keyword>
<dbReference type="AlphaFoldDB" id="A0A0F0GBJ0"/>
<dbReference type="PANTHER" id="PTHR43392:SF2">
    <property type="entry name" value="AAA-TYPE ATPASE FAMILY PROTEIN _ ANKYRIN REPEAT FAMILY PROTEIN"/>
    <property type="match status" value="1"/>
</dbReference>
<keyword evidence="7" id="KW-1185">Reference proteome</keyword>